<dbReference type="PANTHER" id="PTHR30193">
    <property type="entry name" value="ABC TRANSPORTER PERMEASE PROTEIN"/>
    <property type="match status" value="1"/>
</dbReference>
<dbReference type="CDD" id="cd06261">
    <property type="entry name" value="TM_PBP2"/>
    <property type="match status" value="1"/>
</dbReference>
<feature type="transmembrane region" description="Helical" evidence="7">
    <location>
        <begin position="149"/>
        <end position="174"/>
    </location>
</feature>
<feature type="transmembrane region" description="Helical" evidence="7">
    <location>
        <begin position="112"/>
        <end position="137"/>
    </location>
</feature>
<dbReference type="GO" id="GO:0005886">
    <property type="term" value="C:plasma membrane"/>
    <property type="evidence" value="ECO:0007669"/>
    <property type="project" value="UniProtKB-SubCell"/>
</dbReference>
<feature type="transmembrane region" description="Helical" evidence="7">
    <location>
        <begin position="314"/>
        <end position="337"/>
    </location>
</feature>
<dbReference type="GO" id="GO:0055085">
    <property type="term" value="P:transmembrane transport"/>
    <property type="evidence" value="ECO:0007669"/>
    <property type="project" value="InterPro"/>
</dbReference>
<evidence type="ECO:0000256" key="8">
    <source>
        <dbReference type="SAM" id="MobiDB-lite"/>
    </source>
</evidence>
<keyword evidence="11" id="KW-1185">Reference proteome</keyword>
<keyword evidence="5 7" id="KW-1133">Transmembrane helix</keyword>
<sequence length="344" mass="38563">MGSSSRGRPPHGEIPEFPMSVNLHTQRADPAPPPPRPGRHQSRSRRRFWSQLDLKAAPYFLISPYFLLFAIFGLFPLIFTFWVSLQDYGLAGGDASFTGLENYSKLLADSDFWNAVVNTVGIFILATVPQLVLALMLANALNKRLRGRLFFRLGVLVPLVTSVVAVAIVFTQLYGRDFGLINWLLEFVGVEQHIDWQSAKWSSWIAIATMVDWRWTGYNAIIYLAGMQTIPKDLYEAASIDGASPRRQFWQITLPMIRPTIIFTVFVSTIGGLTLFAEPVMFASNRMDGGATGQFQTIAMYIVEQAFRNFDYGYAAAAAWLLFVLILLGVGINYLFIRRIGGAK</sequence>
<evidence type="ECO:0000256" key="7">
    <source>
        <dbReference type="RuleBase" id="RU363032"/>
    </source>
</evidence>
<evidence type="ECO:0000256" key="3">
    <source>
        <dbReference type="ARBA" id="ARBA00022475"/>
    </source>
</evidence>
<dbReference type="InterPro" id="IPR035906">
    <property type="entry name" value="MetI-like_sf"/>
</dbReference>
<evidence type="ECO:0000256" key="2">
    <source>
        <dbReference type="ARBA" id="ARBA00022448"/>
    </source>
</evidence>
<evidence type="ECO:0000256" key="4">
    <source>
        <dbReference type="ARBA" id="ARBA00022692"/>
    </source>
</evidence>
<keyword evidence="3" id="KW-1003">Cell membrane</keyword>
<keyword evidence="2 7" id="KW-0813">Transport</keyword>
<evidence type="ECO:0000259" key="9">
    <source>
        <dbReference type="PROSITE" id="PS50928"/>
    </source>
</evidence>
<dbReference type="Pfam" id="PF00528">
    <property type="entry name" value="BPD_transp_1"/>
    <property type="match status" value="1"/>
</dbReference>
<gene>
    <name evidence="10" type="ORF">GCM10007964_39660</name>
</gene>
<evidence type="ECO:0000256" key="6">
    <source>
        <dbReference type="ARBA" id="ARBA00023136"/>
    </source>
</evidence>
<dbReference type="Proteomes" id="UP000645217">
    <property type="component" value="Unassembled WGS sequence"/>
</dbReference>
<dbReference type="EMBL" id="BMNT01000021">
    <property type="protein sequence ID" value="GGK93242.1"/>
    <property type="molecule type" value="Genomic_DNA"/>
</dbReference>
<name>A0A917VLD8_9ACTN</name>
<dbReference type="InterPro" id="IPR000515">
    <property type="entry name" value="MetI-like"/>
</dbReference>
<feature type="transmembrane region" description="Helical" evidence="7">
    <location>
        <begin position="204"/>
        <end position="225"/>
    </location>
</feature>
<reference evidence="10" key="2">
    <citation type="submission" date="2020-09" db="EMBL/GenBank/DDBJ databases">
        <authorList>
            <person name="Sun Q."/>
            <person name="Ohkuma M."/>
        </authorList>
    </citation>
    <scope>NUCLEOTIDE SEQUENCE</scope>
    <source>
        <strain evidence="10">JCM 13064</strain>
    </source>
</reference>
<organism evidence="10 11">
    <name type="scientific">Sphaerisporangium melleum</name>
    <dbReference type="NCBI Taxonomy" id="321316"/>
    <lineage>
        <taxon>Bacteria</taxon>
        <taxon>Bacillati</taxon>
        <taxon>Actinomycetota</taxon>
        <taxon>Actinomycetes</taxon>
        <taxon>Streptosporangiales</taxon>
        <taxon>Streptosporangiaceae</taxon>
        <taxon>Sphaerisporangium</taxon>
    </lineage>
</organism>
<evidence type="ECO:0000256" key="1">
    <source>
        <dbReference type="ARBA" id="ARBA00004651"/>
    </source>
</evidence>
<accession>A0A917VLD8</accession>
<feature type="region of interest" description="Disordered" evidence="8">
    <location>
        <begin position="1"/>
        <end position="43"/>
    </location>
</feature>
<reference evidence="10" key="1">
    <citation type="journal article" date="2014" name="Int. J. Syst. Evol. Microbiol.">
        <title>Complete genome sequence of Corynebacterium casei LMG S-19264T (=DSM 44701T), isolated from a smear-ripened cheese.</title>
        <authorList>
            <consortium name="US DOE Joint Genome Institute (JGI-PGF)"/>
            <person name="Walter F."/>
            <person name="Albersmeier A."/>
            <person name="Kalinowski J."/>
            <person name="Ruckert C."/>
        </authorList>
    </citation>
    <scope>NUCLEOTIDE SEQUENCE</scope>
    <source>
        <strain evidence="10">JCM 13064</strain>
    </source>
</reference>
<evidence type="ECO:0000313" key="10">
    <source>
        <dbReference type="EMBL" id="GGK93242.1"/>
    </source>
</evidence>
<comment type="similarity">
    <text evidence="7">Belongs to the binding-protein-dependent transport system permease family.</text>
</comment>
<feature type="domain" description="ABC transmembrane type-1" evidence="9">
    <location>
        <begin position="116"/>
        <end position="333"/>
    </location>
</feature>
<dbReference type="AlphaFoldDB" id="A0A917VLD8"/>
<dbReference type="SUPFAM" id="SSF161098">
    <property type="entry name" value="MetI-like"/>
    <property type="match status" value="1"/>
</dbReference>
<comment type="subcellular location">
    <subcellularLocation>
        <location evidence="1 7">Cell membrane</location>
        <topology evidence="1 7">Multi-pass membrane protein</topology>
    </subcellularLocation>
</comment>
<evidence type="ECO:0000313" key="11">
    <source>
        <dbReference type="Proteomes" id="UP000645217"/>
    </source>
</evidence>
<feature type="transmembrane region" description="Helical" evidence="7">
    <location>
        <begin position="256"/>
        <end position="277"/>
    </location>
</feature>
<dbReference type="PROSITE" id="PS50928">
    <property type="entry name" value="ABC_TM1"/>
    <property type="match status" value="1"/>
</dbReference>
<dbReference type="PANTHER" id="PTHR30193:SF37">
    <property type="entry name" value="INNER MEMBRANE ABC TRANSPORTER PERMEASE PROTEIN YCJO"/>
    <property type="match status" value="1"/>
</dbReference>
<protein>
    <submittedName>
        <fullName evidence="10">ABC transporter permease</fullName>
    </submittedName>
</protein>
<proteinExistence type="inferred from homology"/>
<keyword evidence="4 7" id="KW-0812">Transmembrane</keyword>
<feature type="transmembrane region" description="Helical" evidence="7">
    <location>
        <begin position="56"/>
        <end position="83"/>
    </location>
</feature>
<comment type="caution">
    <text evidence="10">The sequence shown here is derived from an EMBL/GenBank/DDBJ whole genome shotgun (WGS) entry which is preliminary data.</text>
</comment>
<dbReference type="Gene3D" id="1.10.3720.10">
    <property type="entry name" value="MetI-like"/>
    <property type="match status" value="1"/>
</dbReference>
<keyword evidence="6 7" id="KW-0472">Membrane</keyword>
<dbReference type="InterPro" id="IPR051393">
    <property type="entry name" value="ABC_transporter_permease"/>
</dbReference>
<evidence type="ECO:0000256" key="5">
    <source>
        <dbReference type="ARBA" id="ARBA00022989"/>
    </source>
</evidence>